<evidence type="ECO:0000256" key="1">
    <source>
        <dbReference type="SAM" id="MobiDB-lite"/>
    </source>
</evidence>
<dbReference type="RefSeq" id="WP_157000374.1">
    <property type="nucleotide sequence ID" value="NZ_BAAANU010000083.1"/>
</dbReference>
<dbReference type="AlphaFoldDB" id="A0A9X2GX80"/>
<evidence type="ECO:0000313" key="2">
    <source>
        <dbReference type="EMBL" id="MCP2370740.1"/>
    </source>
</evidence>
<dbReference type="Proteomes" id="UP001139722">
    <property type="component" value="Unassembled WGS sequence"/>
</dbReference>
<comment type="caution">
    <text evidence="2">The sequence shown here is derived from an EMBL/GenBank/DDBJ whole genome shotgun (WGS) entry which is preliminary data.</text>
</comment>
<feature type="region of interest" description="Disordered" evidence="1">
    <location>
        <begin position="1"/>
        <end position="20"/>
    </location>
</feature>
<proteinExistence type="predicted"/>
<organism evidence="2 3">
    <name type="scientific">Agromyces terreus</name>
    <dbReference type="NCBI Taxonomy" id="424795"/>
    <lineage>
        <taxon>Bacteria</taxon>
        <taxon>Bacillati</taxon>
        <taxon>Actinomycetota</taxon>
        <taxon>Actinomycetes</taxon>
        <taxon>Micrococcales</taxon>
        <taxon>Microbacteriaceae</taxon>
        <taxon>Agromyces</taxon>
    </lineage>
</organism>
<dbReference type="OrthoDB" id="4915037at2"/>
<keyword evidence="3" id="KW-1185">Reference proteome</keyword>
<dbReference type="EMBL" id="JAMZDY010000001">
    <property type="protein sequence ID" value="MCP2370740.1"/>
    <property type="molecule type" value="Genomic_DNA"/>
</dbReference>
<accession>A0A9X2GX80</accession>
<evidence type="ECO:0000313" key="3">
    <source>
        <dbReference type="Proteomes" id="UP001139722"/>
    </source>
</evidence>
<gene>
    <name evidence="2" type="ORF">BJ978_001416</name>
</gene>
<reference evidence="2" key="1">
    <citation type="submission" date="2022-06" db="EMBL/GenBank/DDBJ databases">
        <title>Sequencing the genomes of 1000 actinobacteria strains.</title>
        <authorList>
            <person name="Klenk H.-P."/>
        </authorList>
    </citation>
    <scope>NUCLEOTIDE SEQUENCE</scope>
    <source>
        <strain evidence="2">DSM 22016</strain>
    </source>
</reference>
<sequence length="232" mass="25880">MQFAGVLPEDAPDPRDAAGRRLSDLPFPLMGFVSQPTIEDTNAPAITESTGAEGRSHLAVSLSYTLWRNPADHADPANLRNLDQHEQRAIDDVPPWPRPSWLIEFVEMMRYPQLWEAVRTSWNRDAWEHTTLTQQLVDHANYILMNQFREELGLAPGPIGDGPWRVGPSSVNTAVTLDIDGRSVPAVEIDTDPFVYAIGAQLRDDVVTTVVIAREYLPFVRVALRTQDTATA</sequence>
<protein>
    <submittedName>
        <fullName evidence="2">Uncharacterized protein</fullName>
    </submittedName>
</protein>
<name>A0A9X2GX80_9MICO</name>